<sequence>MKRRIFGNMRRAGVVTAAAAVALLGSAGIASAATGEAYASGPGVFGSANWQWTKSGWTNGNAAVRDTSCDGNSVYIRFQVKTTSGSVYSTTPRRNGGGCGSTSSWGGLTYDAGDYVSGVRVVTCVDDYGDDTCYYSSWKDNPLT</sequence>
<reference evidence="2 3" key="1">
    <citation type="submission" date="2023-09" db="EMBL/GenBank/DDBJ databases">
        <title>Complete genome of Streptomyces roseicoloratus T14.</title>
        <authorList>
            <person name="Bashizi T."/>
            <person name="Kim M.-J."/>
            <person name="Lee G."/>
            <person name="Tagele S.B."/>
            <person name="Shin J.-H."/>
        </authorList>
    </citation>
    <scope>NUCLEOTIDE SEQUENCE [LARGE SCALE GENOMIC DNA]</scope>
    <source>
        <strain evidence="2 3">T14</strain>
    </source>
</reference>
<evidence type="ECO:0000256" key="1">
    <source>
        <dbReference type="SAM" id="SignalP"/>
    </source>
</evidence>
<organism evidence="2 3">
    <name type="scientific">Streptomyces roseicoloratus</name>
    <dbReference type="NCBI Taxonomy" id="2508722"/>
    <lineage>
        <taxon>Bacteria</taxon>
        <taxon>Bacillati</taxon>
        <taxon>Actinomycetota</taxon>
        <taxon>Actinomycetes</taxon>
        <taxon>Kitasatosporales</taxon>
        <taxon>Streptomycetaceae</taxon>
        <taxon>Streptomyces</taxon>
    </lineage>
</organism>
<evidence type="ECO:0000313" key="2">
    <source>
        <dbReference type="EMBL" id="WMX43605.1"/>
    </source>
</evidence>
<evidence type="ECO:0008006" key="4">
    <source>
        <dbReference type="Google" id="ProtNLM"/>
    </source>
</evidence>
<dbReference type="Proteomes" id="UP001250858">
    <property type="component" value="Chromosome"/>
</dbReference>
<dbReference type="RefSeq" id="WP_309547552.1">
    <property type="nucleotide sequence ID" value="NZ_CP133762.1"/>
</dbReference>
<dbReference type="EMBL" id="CP133762">
    <property type="protein sequence ID" value="WMX43605.1"/>
    <property type="molecule type" value="Genomic_DNA"/>
</dbReference>
<accession>A0ABY9RRN5</accession>
<proteinExistence type="predicted"/>
<evidence type="ECO:0000313" key="3">
    <source>
        <dbReference type="Proteomes" id="UP001250858"/>
    </source>
</evidence>
<feature type="signal peptide" evidence="1">
    <location>
        <begin position="1"/>
        <end position="32"/>
    </location>
</feature>
<keyword evidence="1" id="KW-0732">Signal</keyword>
<keyword evidence="3" id="KW-1185">Reference proteome</keyword>
<protein>
    <recommendedName>
        <fullName evidence="4">Secreted protein</fullName>
    </recommendedName>
</protein>
<name>A0ABY9RRN5_9ACTN</name>
<gene>
    <name evidence="2" type="ORF">RGF97_00180</name>
</gene>
<feature type="chain" id="PRO_5046488018" description="Secreted protein" evidence="1">
    <location>
        <begin position="33"/>
        <end position="144"/>
    </location>
</feature>